<accession>A0ABU6ZDM1</accession>
<name>A0ABU6ZDM1_9FABA</name>
<dbReference type="Proteomes" id="UP001341840">
    <property type="component" value="Unassembled WGS sequence"/>
</dbReference>
<reference evidence="1 2" key="1">
    <citation type="journal article" date="2023" name="Plants (Basel)">
        <title>Bridging the Gap: Combining Genomics and Transcriptomics Approaches to Understand Stylosanthes scabra, an Orphan Legume from the Brazilian Caatinga.</title>
        <authorList>
            <person name="Ferreira-Neto J.R.C."/>
            <person name="da Silva M.D."/>
            <person name="Binneck E."/>
            <person name="de Melo N.F."/>
            <person name="da Silva R.H."/>
            <person name="de Melo A.L.T.M."/>
            <person name="Pandolfi V."/>
            <person name="Bustamante F.O."/>
            <person name="Brasileiro-Vidal A.C."/>
            <person name="Benko-Iseppon A.M."/>
        </authorList>
    </citation>
    <scope>NUCLEOTIDE SEQUENCE [LARGE SCALE GENOMIC DNA]</scope>
    <source>
        <tissue evidence="1">Leaves</tissue>
    </source>
</reference>
<gene>
    <name evidence="1" type="ORF">PIB30_041363</name>
</gene>
<evidence type="ECO:0000313" key="2">
    <source>
        <dbReference type="Proteomes" id="UP001341840"/>
    </source>
</evidence>
<dbReference type="SUPFAM" id="SSF50386">
    <property type="entry name" value="STI-like"/>
    <property type="match status" value="1"/>
</dbReference>
<dbReference type="InterPro" id="IPR011065">
    <property type="entry name" value="Kunitz_inhibitor_STI-like_sf"/>
</dbReference>
<organism evidence="1 2">
    <name type="scientific">Stylosanthes scabra</name>
    <dbReference type="NCBI Taxonomy" id="79078"/>
    <lineage>
        <taxon>Eukaryota</taxon>
        <taxon>Viridiplantae</taxon>
        <taxon>Streptophyta</taxon>
        <taxon>Embryophyta</taxon>
        <taxon>Tracheophyta</taxon>
        <taxon>Spermatophyta</taxon>
        <taxon>Magnoliopsida</taxon>
        <taxon>eudicotyledons</taxon>
        <taxon>Gunneridae</taxon>
        <taxon>Pentapetalae</taxon>
        <taxon>rosids</taxon>
        <taxon>fabids</taxon>
        <taxon>Fabales</taxon>
        <taxon>Fabaceae</taxon>
        <taxon>Papilionoideae</taxon>
        <taxon>50 kb inversion clade</taxon>
        <taxon>dalbergioids sensu lato</taxon>
        <taxon>Dalbergieae</taxon>
        <taxon>Pterocarpus clade</taxon>
        <taxon>Stylosanthes</taxon>
    </lineage>
</organism>
<comment type="caution">
    <text evidence="1">The sequence shown here is derived from an EMBL/GenBank/DDBJ whole genome shotgun (WGS) entry which is preliminary data.</text>
</comment>
<dbReference type="EMBL" id="JASCZI010272089">
    <property type="protein sequence ID" value="MED6220049.1"/>
    <property type="molecule type" value="Genomic_DNA"/>
</dbReference>
<dbReference type="Gene3D" id="2.80.10.50">
    <property type="match status" value="1"/>
</dbReference>
<evidence type="ECO:0000313" key="1">
    <source>
        <dbReference type="EMBL" id="MED6220049.1"/>
    </source>
</evidence>
<sequence length="138" mass="16136">MGRNWPPSKVQHNRKLNVSTYCPSRILGYQRWHAKFTIPGASTFYIYKGIPLEIEFIKKPNCMKSSKWIVFHDFDVPFESPREPCVGIGGPEEHPETHLIWRGTFRIEKYNFGYKGDEAFEIAFYDTNPYNNVTRSAV</sequence>
<proteinExistence type="predicted"/>
<protein>
    <submittedName>
        <fullName evidence="1">Uncharacterized protein</fullName>
    </submittedName>
</protein>
<keyword evidence="2" id="KW-1185">Reference proteome</keyword>